<reference evidence="4" key="1">
    <citation type="submission" date="2025-08" db="UniProtKB">
        <authorList>
            <consortium name="Ensembl"/>
        </authorList>
    </citation>
    <scope>IDENTIFICATION</scope>
</reference>
<proteinExistence type="inferred from homology"/>
<dbReference type="InterPro" id="IPR026271">
    <property type="entry name" value="PRAME"/>
</dbReference>
<name>A0A8C6IE98_MUSSI</name>
<keyword evidence="3" id="KW-0677">Repeat</keyword>
<dbReference type="PIRSF" id="PIRSF038286">
    <property type="entry name" value="PRAME"/>
    <property type="match status" value="1"/>
</dbReference>
<evidence type="ECO:0000313" key="5">
    <source>
        <dbReference type="Proteomes" id="UP000694415"/>
    </source>
</evidence>
<evidence type="ECO:0000256" key="3">
    <source>
        <dbReference type="ARBA" id="ARBA00022737"/>
    </source>
</evidence>
<protein>
    <submittedName>
        <fullName evidence="4">Uncharacterized protein</fullName>
    </submittedName>
</protein>
<dbReference type="FunFam" id="3.80.10.10:FF:000524">
    <property type="entry name" value="Predicted gene 16427"/>
    <property type="match status" value="1"/>
</dbReference>
<comment type="similarity">
    <text evidence="1">Belongs to the PRAME family.</text>
</comment>
<dbReference type="Ensembl" id="ENSMSIT00000045447.1">
    <property type="protein sequence ID" value="ENSMSIP00000036085.1"/>
    <property type="gene ID" value="ENSMSIG00000030039.1"/>
</dbReference>
<dbReference type="GO" id="GO:0045892">
    <property type="term" value="P:negative regulation of DNA-templated transcription"/>
    <property type="evidence" value="ECO:0007669"/>
    <property type="project" value="InterPro"/>
</dbReference>
<dbReference type="AlphaFoldDB" id="A0A8C6IE98"/>
<reference evidence="4" key="2">
    <citation type="submission" date="2025-09" db="UniProtKB">
        <authorList>
            <consortium name="Ensembl"/>
        </authorList>
    </citation>
    <scope>IDENTIFICATION</scope>
</reference>
<dbReference type="Gene3D" id="3.80.10.10">
    <property type="entry name" value="Ribonuclease Inhibitor"/>
    <property type="match status" value="1"/>
</dbReference>
<evidence type="ECO:0000313" key="4">
    <source>
        <dbReference type="Ensembl" id="ENSMSIP00000036085.1"/>
    </source>
</evidence>
<dbReference type="GO" id="GO:0045596">
    <property type="term" value="P:negative regulation of cell differentiation"/>
    <property type="evidence" value="ECO:0007669"/>
    <property type="project" value="InterPro"/>
</dbReference>
<sequence length="481" mass="55843">MSVHNPPTLQKLAIQILVKEEALGMSDLEEIAHGLFPALFKEAFDGRHIKLIKALVIAWPFRCLPVGALMKTPDLETLKAVLDGVDIHRTRGFHTRRKKLQFLDLRNVHHNFWDICTDSEDSDSATEILDEKQAVKVHPRYALSQHLKVTVDLCIRSCLDEAQAWFLKWAQERKGSLYFCCTKMKIWALPVKDLRQIFHVFDPEHIMELELNTEWTLLELGHFAPYLGQMRNLHKVFLAPLHKTTFPIINRTRAREAKCINKFISQFSKFNCLQHLFMFYIYFLREQMNQVLGCLMTPLKTLSITYSLISQRDLDSFPCCQSLFQLKHLELRGVALLDLDLKPLRGLLMKVAGTLQTLDFQGCRMKDSQLSVFLPAFKHFSQISNVNFYKNDFSMPILKDLLQHTANWRKINVEQYPAPLECYDELGHVSIERFAQLCQDLTDTLRIIRQTKNSTFATDICHTCGECCVFDQVSRLCSCWQ</sequence>
<dbReference type="InterPro" id="IPR050694">
    <property type="entry name" value="LRRC14/PRAME"/>
</dbReference>
<dbReference type="GO" id="GO:0008284">
    <property type="term" value="P:positive regulation of cell population proliferation"/>
    <property type="evidence" value="ECO:0007669"/>
    <property type="project" value="InterPro"/>
</dbReference>
<keyword evidence="2" id="KW-0433">Leucine-rich repeat</keyword>
<dbReference type="SUPFAM" id="SSF52047">
    <property type="entry name" value="RNI-like"/>
    <property type="match status" value="1"/>
</dbReference>
<dbReference type="GO" id="GO:0043066">
    <property type="term" value="P:negative regulation of apoptotic process"/>
    <property type="evidence" value="ECO:0007669"/>
    <property type="project" value="InterPro"/>
</dbReference>
<dbReference type="InterPro" id="IPR032675">
    <property type="entry name" value="LRR_dom_sf"/>
</dbReference>
<dbReference type="PANTHER" id="PTHR14224">
    <property type="entry name" value="SIMILAR TO PREFERENTIALLY EXPRESSED ANTIGEN IN MELANOMA-LIKE 3"/>
    <property type="match status" value="1"/>
</dbReference>
<dbReference type="GeneTree" id="ENSGT01030000234531"/>
<keyword evidence="5" id="KW-1185">Reference proteome</keyword>
<organism evidence="4 5">
    <name type="scientific">Mus spicilegus</name>
    <name type="common">Mound-building mouse</name>
    <dbReference type="NCBI Taxonomy" id="10103"/>
    <lineage>
        <taxon>Eukaryota</taxon>
        <taxon>Metazoa</taxon>
        <taxon>Chordata</taxon>
        <taxon>Craniata</taxon>
        <taxon>Vertebrata</taxon>
        <taxon>Euteleostomi</taxon>
        <taxon>Mammalia</taxon>
        <taxon>Eutheria</taxon>
        <taxon>Euarchontoglires</taxon>
        <taxon>Glires</taxon>
        <taxon>Rodentia</taxon>
        <taxon>Myomorpha</taxon>
        <taxon>Muroidea</taxon>
        <taxon>Muridae</taxon>
        <taxon>Murinae</taxon>
        <taxon>Mus</taxon>
        <taxon>Mus</taxon>
    </lineage>
</organism>
<evidence type="ECO:0000256" key="2">
    <source>
        <dbReference type="ARBA" id="ARBA00022614"/>
    </source>
</evidence>
<evidence type="ECO:0000256" key="1">
    <source>
        <dbReference type="ARBA" id="ARBA00009608"/>
    </source>
</evidence>
<dbReference type="GO" id="GO:0005737">
    <property type="term" value="C:cytoplasm"/>
    <property type="evidence" value="ECO:0007669"/>
    <property type="project" value="TreeGrafter"/>
</dbReference>
<dbReference type="PANTHER" id="PTHR14224:SF77">
    <property type="entry name" value="D5ERTD577E PROTEIN-RELATED"/>
    <property type="match status" value="1"/>
</dbReference>
<accession>A0A8C6IE98</accession>
<dbReference type="Proteomes" id="UP000694415">
    <property type="component" value="Unplaced"/>
</dbReference>